<evidence type="ECO:0000256" key="6">
    <source>
        <dbReference type="ARBA" id="ARBA00023118"/>
    </source>
</evidence>
<sequence>MRESLSALGEVDRDTVPPWEDAKLTMTEFGNWIKNADTKLTVLAAALGIVMAAVASKADSFQKALANPEFDCKWTLIMALLLLLGAIVVTAGYLYVALVPRMTSMGSNRFAWPSVVAEGRPPWNLEHRSTLDEAWSQNHALAGIAGRKYVAFRKALRTFGIALLLCAVCIALATWQAAHVHGQ</sequence>
<keyword evidence="2" id="KW-1003">Cell membrane</keyword>
<evidence type="ECO:0000256" key="7">
    <source>
        <dbReference type="ARBA" id="ARBA00023136"/>
    </source>
</evidence>
<feature type="transmembrane region" description="Helical" evidence="8">
    <location>
        <begin position="40"/>
        <end position="56"/>
    </location>
</feature>
<evidence type="ECO:0000313" key="11">
    <source>
        <dbReference type="Proteomes" id="UP000321424"/>
    </source>
</evidence>
<keyword evidence="5 8" id="KW-1133">Transmembrane helix</keyword>
<evidence type="ECO:0000256" key="3">
    <source>
        <dbReference type="ARBA" id="ARBA00022692"/>
    </source>
</evidence>
<keyword evidence="7 8" id="KW-0472">Membrane</keyword>
<feature type="transmembrane region" description="Helical" evidence="8">
    <location>
        <begin position="156"/>
        <end position="178"/>
    </location>
</feature>
<evidence type="ECO:0000256" key="2">
    <source>
        <dbReference type="ARBA" id="ARBA00022475"/>
    </source>
</evidence>
<gene>
    <name evidence="10" type="ORF">NN4_25030</name>
</gene>
<feature type="transmembrane region" description="Helical" evidence="8">
    <location>
        <begin position="76"/>
        <end position="99"/>
    </location>
</feature>
<keyword evidence="11" id="KW-1185">Reference proteome</keyword>
<dbReference type="Pfam" id="PF18967">
    <property type="entry name" value="PycTM"/>
    <property type="match status" value="1"/>
</dbReference>
<proteinExistence type="predicted"/>
<dbReference type="InterPro" id="IPR043760">
    <property type="entry name" value="PycTM_dom"/>
</dbReference>
<protein>
    <recommendedName>
        <fullName evidence="9">Pycsar effector protein domain-containing protein</fullName>
    </recommendedName>
</protein>
<evidence type="ECO:0000313" key="10">
    <source>
        <dbReference type="EMBL" id="GEM37984.1"/>
    </source>
</evidence>
<comment type="caution">
    <text evidence="10">The sequence shown here is derived from an EMBL/GenBank/DDBJ whole genome shotgun (WGS) entry which is preliminary data.</text>
</comment>
<dbReference type="Proteomes" id="UP000321424">
    <property type="component" value="Unassembled WGS sequence"/>
</dbReference>
<keyword evidence="3 8" id="KW-0812">Transmembrane</keyword>
<comment type="subcellular location">
    <subcellularLocation>
        <location evidence="1">Cell membrane</location>
    </subcellularLocation>
</comment>
<accession>A0A511MBE3</accession>
<evidence type="ECO:0000256" key="4">
    <source>
        <dbReference type="ARBA" id="ARBA00022741"/>
    </source>
</evidence>
<keyword evidence="6" id="KW-0051">Antiviral defense</keyword>
<evidence type="ECO:0000259" key="9">
    <source>
        <dbReference type="Pfam" id="PF18967"/>
    </source>
</evidence>
<feature type="domain" description="Pycsar effector protein" evidence="9">
    <location>
        <begin position="25"/>
        <end position="173"/>
    </location>
</feature>
<dbReference type="EMBL" id="BJXA01000013">
    <property type="protein sequence ID" value="GEM37984.1"/>
    <property type="molecule type" value="Genomic_DNA"/>
</dbReference>
<evidence type="ECO:0000256" key="1">
    <source>
        <dbReference type="ARBA" id="ARBA00004236"/>
    </source>
</evidence>
<evidence type="ECO:0000256" key="8">
    <source>
        <dbReference type="SAM" id="Phobius"/>
    </source>
</evidence>
<organism evidence="10 11">
    <name type="scientific">Nocardia ninae NBRC 108245</name>
    <dbReference type="NCBI Taxonomy" id="1210091"/>
    <lineage>
        <taxon>Bacteria</taxon>
        <taxon>Bacillati</taxon>
        <taxon>Actinomycetota</taxon>
        <taxon>Actinomycetes</taxon>
        <taxon>Mycobacteriales</taxon>
        <taxon>Nocardiaceae</taxon>
        <taxon>Nocardia</taxon>
    </lineage>
</organism>
<name>A0A511MBE3_9NOCA</name>
<reference evidence="10 11" key="1">
    <citation type="submission" date="2019-07" db="EMBL/GenBank/DDBJ databases">
        <title>Whole genome shotgun sequence of Nocardia ninae NBRC 108245.</title>
        <authorList>
            <person name="Hosoyama A."/>
            <person name="Uohara A."/>
            <person name="Ohji S."/>
            <person name="Ichikawa N."/>
        </authorList>
    </citation>
    <scope>NUCLEOTIDE SEQUENCE [LARGE SCALE GENOMIC DNA]</scope>
    <source>
        <strain evidence="10 11">NBRC 108245</strain>
    </source>
</reference>
<dbReference type="AlphaFoldDB" id="A0A511MBE3"/>
<keyword evidence="4" id="KW-0547">Nucleotide-binding</keyword>
<evidence type="ECO:0000256" key="5">
    <source>
        <dbReference type="ARBA" id="ARBA00022989"/>
    </source>
</evidence>